<protein>
    <submittedName>
        <fullName evidence="1">Uncharacterized protein</fullName>
    </submittedName>
</protein>
<dbReference type="EMBL" id="JWZX01000815">
    <property type="protein sequence ID" value="KOO35581.1"/>
    <property type="molecule type" value="Genomic_DNA"/>
</dbReference>
<dbReference type="Proteomes" id="UP000037460">
    <property type="component" value="Unassembled WGS sequence"/>
</dbReference>
<evidence type="ECO:0000313" key="2">
    <source>
        <dbReference type="Proteomes" id="UP000037460"/>
    </source>
</evidence>
<accession>A0A0M0K9Q6</accession>
<proteinExistence type="predicted"/>
<organism evidence="1 2">
    <name type="scientific">Chrysochromulina tobinii</name>
    <dbReference type="NCBI Taxonomy" id="1460289"/>
    <lineage>
        <taxon>Eukaryota</taxon>
        <taxon>Haptista</taxon>
        <taxon>Haptophyta</taxon>
        <taxon>Prymnesiophyceae</taxon>
        <taxon>Prymnesiales</taxon>
        <taxon>Chrysochromulinaceae</taxon>
        <taxon>Chrysochromulina</taxon>
    </lineage>
</organism>
<feature type="non-terminal residue" evidence="1">
    <location>
        <position position="48"/>
    </location>
</feature>
<name>A0A0M0K9Q6_9EUKA</name>
<sequence length="48" mass="5344">MIFARPLDPESQTLIVLSHDPDTILVPSGENATDKMLLLWAFVFSLNS</sequence>
<evidence type="ECO:0000313" key="1">
    <source>
        <dbReference type="EMBL" id="KOO35581.1"/>
    </source>
</evidence>
<dbReference type="AlphaFoldDB" id="A0A0M0K9Q6"/>
<dbReference type="OrthoDB" id="3777249at2759"/>
<reference evidence="2" key="1">
    <citation type="journal article" date="2015" name="PLoS Genet.">
        <title>Genome Sequence and Transcriptome Analyses of Chrysochromulina tobin: Metabolic Tools for Enhanced Algal Fitness in the Prominent Order Prymnesiales (Haptophyceae).</title>
        <authorList>
            <person name="Hovde B.T."/>
            <person name="Deodato C.R."/>
            <person name="Hunsperger H.M."/>
            <person name="Ryken S.A."/>
            <person name="Yost W."/>
            <person name="Jha R.K."/>
            <person name="Patterson J."/>
            <person name="Monnat R.J. Jr."/>
            <person name="Barlow S.B."/>
            <person name="Starkenburg S.R."/>
            <person name="Cattolico R.A."/>
        </authorList>
    </citation>
    <scope>NUCLEOTIDE SEQUENCE</scope>
    <source>
        <strain evidence="2">CCMP291</strain>
    </source>
</reference>
<comment type="caution">
    <text evidence="1">The sequence shown here is derived from an EMBL/GenBank/DDBJ whole genome shotgun (WGS) entry which is preliminary data.</text>
</comment>
<gene>
    <name evidence="1" type="ORF">Ctob_008909</name>
</gene>
<keyword evidence="2" id="KW-1185">Reference proteome</keyword>